<gene>
    <name evidence="2" type="ORF">IU470_14035</name>
</gene>
<dbReference type="InterPro" id="IPR012924">
    <property type="entry name" value="TfuA_core"/>
</dbReference>
<reference evidence="2 3" key="1">
    <citation type="submission" date="2020-10" db="EMBL/GenBank/DDBJ databases">
        <title>Identification of Nocardia species via Next-generation sequencing and recognition of intraspecies genetic diversity.</title>
        <authorList>
            <person name="Li P."/>
            <person name="Li P."/>
            <person name="Lu B."/>
        </authorList>
    </citation>
    <scope>NUCLEOTIDE SEQUENCE [LARGE SCALE GENOMIC DNA]</scope>
    <source>
        <strain evidence="2 3">N-11</strain>
    </source>
</reference>
<dbReference type="Proteomes" id="UP000807309">
    <property type="component" value="Unassembled WGS sequence"/>
</dbReference>
<evidence type="ECO:0000313" key="3">
    <source>
        <dbReference type="Proteomes" id="UP000807309"/>
    </source>
</evidence>
<proteinExistence type="predicted"/>
<dbReference type="RefSeq" id="WP_195033362.1">
    <property type="nucleotide sequence ID" value="NZ_JADLRE010000009.1"/>
</dbReference>
<name>A0ABS0CC41_9NOCA</name>
<feature type="domain" description="TfuA-like core" evidence="1">
    <location>
        <begin position="50"/>
        <end position="168"/>
    </location>
</feature>
<evidence type="ECO:0000313" key="2">
    <source>
        <dbReference type="EMBL" id="MBF6226214.1"/>
    </source>
</evidence>
<dbReference type="EMBL" id="JADLRE010000009">
    <property type="protein sequence ID" value="MBF6226214.1"/>
    <property type="molecule type" value="Genomic_DNA"/>
</dbReference>
<sequence length="416" mass="45534">MQTLHVFTGPTISPEEVLAISPRARIMGPIAHGDLFDPSIRAGDIVLIVDGLFHHSATIRHKEIIGALDRNVVVAGAASIGALRAADLEPLGMIGYGKVFTAYRDGTICDDAEVAVVHAPDGDQRAQTIPMVNARAMLASAVAERMLAREDLETALTAIRDVYYAERTVGHTLHMLATAGFDELADWLGRRLDDDPDFGDIKKRDAMAALLACNGAGVAAPPAQRGWITSFYRDWHNYFANDPTDPSIRYLDRVRYQQIFHPRFPQVWREFLEYSSLEPSDGTVGVTLEQRLRQLGASALDPAVVFSPRFDVANPAHRAVLLGEETEPHRATAIAYREAHASFTAEHAGVDPRALHRSVGRSVLSALWEVPAGSLSTEYARRGLRSEQDAVEALALFIVGYLRDIAAERSKVGLRA</sequence>
<keyword evidence="3" id="KW-1185">Reference proteome</keyword>
<organism evidence="2 3">
    <name type="scientific">Nocardia abscessus</name>
    <dbReference type="NCBI Taxonomy" id="120957"/>
    <lineage>
        <taxon>Bacteria</taxon>
        <taxon>Bacillati</taxon>
        <taxon>Actinomycetota</taxon>
        <taxon>Actinomycetes</taxon>
        <taxon>Mycobacteriales</taxon>
        <taxon>Nocardiaceae</taxon>
        <taxon>Nocardia</taxon>
    </lineage>
</organism>
<protein>
    <recommendedName>
        <fullName evidence="1">TfuA-like core domain-containing protein</fullName>
    </recommendedName>
</protein>
<accession>A0ABS0CC41</accession>
<evidence type="ECO:0000259" key="1">
    <source>
        <dbReference type="Pfam" id="PF07812"/>
    </source>
</evidence>
<comment type="caution">
    <text evidence="2">The sequence shown here is derived from an EMBL/GenBank/DDBJ whole genome shotgun (WGS) entry which is preliminary data.</text>
</comment>
<dbReference type="Pfam" id="PF07812">
    <property type="entry name" value="TfuA"/>
    <property type="match status" value="1"/>
</dbReference>